<dbReference type="PANTHER" id="PTHR21581">
    <property type="entry name" value="D-ALANYL-D-ALANINE CARBOXYPEPTIDASE"/>
    <property type="match status" value="1"/>
</dbReference>
<evidence type="ECO:0000256" key="7">
    <source>
        <dbReference type="ARBA" id="ARBA00022729"/>
    </source>
</evidence>
<keyword evidence="8 18" id="KW-0378">Hydrolase</keyword>
<feature type="chain" id="PRO_5036534389" description="serine-type D-Ala-D-Ala carboxypeptidase" evidence="16">
    <location>
        <begin position="20"/>
        <end position="375"/>
    </location>
</feature>
<dbReference type="STRING" id="1789004.FEMY_00540"/>
<feature type="signal peptide" evidence="16">
    <location>
        <begin position="1"/>
        <end position="19"/>
    </location>
</feature>
<dbReference type="Proteomes" id="UP000075653">
    <property type="component" value="Unassembled WGS sequence"/>
</dbReference>
<evidence type="ECO:0000256" key="9">
    <source>
        <dbReference type="ARBA" id="ARBA00022960"/>
    </source>
</evidence>
<comment type="function">
    <text evidence="1">Removes C-terminal D-alanyl residues from sugar-peptide cell wall precursors.</text>
</comment>
<dbReference type="EC" id="3.4.16.4" evidence="4"/>
<dbReference type="PATRIC" id="fig|1789004.3.peg.54"/>
<dbReference type="Gene3D" id="3.40.710.10">
    <property type="entry name" value="DD-peptidase/beta-lactamase superfamily"/>
    <property type="match status" value="1"/>
</dbReference>
<dbReference type="Proteomes" id="UP000683551">
    <property type="component" value="Chromosome"/>
</dbReference>
<dbReference type="GO" id="GO:0009002">
    <property type="term" value="F:serine-type D-Ala-D-Ala carboxypeptidase activity"/>
    <property type="evidence" value="ECO:0007669"/>
    <property type="project" value="UniProtKB-EC"/>
</dbReference>
<dbReference type="EMBL" id="CP071137">
    <property type="protein sequence ID" value="QWY78700.1"/>
    <property type="molecule type" value="Genomic_DNA"/>
</dbReference>
<keyword evidence="6" id="KW-0645">Protease</keyword>
<dbReference type="RefSeq" id="WP_031595656.1">
    <property type="nucleotide sequence ID" value="NZ_CP071137.1"/>
</dbReference>
<evidence type="ECO:0000256" key="8">
    <source>
        <dbReference type="ARBA" id="ARBA00022801"/>
    </source>
</evidence>
<dbReference type="AlphaFoldDB" id="A0A149W1T6"/>
<dbReference type="GO" id="GO:0009252">
    <property type="term" value="P:peptidoglycan biosynthetic process"/>
    <property type="evidence" value="ECO:0007669"/>
    <property type="project" value="UniProtKB-UniPathway"/>
</dbReference>
<feature type="active site" description="Acyl-ester intermediate" evidence="13">
    <location>
        <position position="57"/>
    </location>
</feature>
<dbReference type="UniPathway" id="UPA00219"/>
<dbReference type="Gene3D" id="2.60.410.10">
    <property type="entry name" value="D-Ala-D-Ala carboxypeptidase, C-terminal domain"/>
    <property type="match status" value="1"/>
</dbReference>
<feature type="domain" description="Peptidase S11 D-Ala-D-Ala carboxypeptidase A C-terminal" evidence="17">
    <location>
        <begin position="269"/>
        <end position="359"/>
    </location>
</feature>
<evidence type="ECO:0000259" key="17">
    <source>
        <dbReference type="SMART" id="SM00936"/>
    </source>
</evidence>
<feature type="binding site" evidence="14">
    <location>
        <position position="219"/>
    </location>
    <ligand>
        <name>substrate</name>
    </ligand>
</feature>
<dbReference type="InterPro" id="IPR015956">
    <property type="entry name" value="Peniciliin-bd_prot_C_sf"/>
</dbReference>
<keyword evidence="10" id="KW-0573">Peptidoglycan synthesis</keyword>
<dbReference type="InterPro" id="IPR012907">
    <property type="entry name" value="Peptidase_S11_C"/>
</dbReference>
<evidence type="ECO:0000313" key="20">
    <source>
        <dbReference type="Proteomes" id="UP000075653"/>
    </source>
</evidence>
<evidence type="ECO:0000256" key="5">
    <source>
        <dbReference type="ARBA" id="ARBA00022645"/>
    </source>
</evidence>
<dbReference type="Pfam" id="PF00768">
    <property type="entry name" value="Peptidase_S11"/>
    <property type="match status" value="1"/>
</dbReference>
<dbReference type="EMBL" id="LRRD01000001">
    <property type="protein sequence ID" value="KXW59408.1"/>
    <property type="molecule type" value="Genomic_DNA"/>
</dbReference>
<dbReference type="GO" id="GO:0006508">
    <property type="term" value="P:proteolysis"/>
    <property type="evidence" value="ECO:0007669"/>
    <property type="project" value="UniProtKB-KW"/>
</dbReference>
<keyword evidence="11" id="KW-0961">Cell wall biogenesis/degradation</keyword>
<proteinExistence type="inferred from homology"/>
<keyword evidence="20" id="KW-1185">Reference proteome</keyword>
<evidence type="ECO:0000313" key="18">
    <source>
        <dbReference type="EMBL" id="KXW59408.1"/>
    </source>
</evidence>
<evidence type="ECO:0000256" key="2">
    <source>
        <dbReference type="ARBA" id="ARBA00004752"/>
    </source>
</evidence>
<accession>A0A149W1T6</accession>
<accession>A0A8F3E6A2</accession>
<evidence type="ECO:0000256" key="13">
    <source>
        <dbReference type="PIRSR" id="PIRSR618044-1"/>
    </source>
</evidence>
<feature type="active site" evidence="13">
    <location>
        <position position="117"/>
    </location>
</feature>
<feature type="active site" description="Proton acceptor" evidence="13">
    <location>
        <position position="60"/>
    </location>
</feature>
<keyword evidence="5 18" id="KW-0121">Carboxypeptidase</keyword>
<protein>
    <recommendedName>
        <fullName evidence="4">serine-type D-Ala-D-Ala carboxypeptidase</fullName>
        <ecNumber evidence="4">3.4.16.4</ecNumber>
    </recommendedName>
</protein>
<dbReference type="GO" id="GO:0008360">
    <property type="term" value="P:regulation of cell shape"/>
    <property type="evidence" value="ECO:0007669"/>
    <property type="project" value="UniProtKB-KW"/>
</dbReference>
<evidence type="ECO:0000256" key="12">
    <source>
        <dbReference type="ARBA" id="ARBA00034000"/>
    </source>
</evidence>
<comment type="similarity">
    <text evidence="3 15">Belongs to the peptidase S11 family.</text>
</comment>
<reference evidence="19" key="2">
    <citation type="submission" date="2021-02" db="EMBL/GenBank/DDBJ databases">
        <title>Comparative genomics of Ferrovum myxofaciens strains, predominant extremophile bacteria forming large biofilm stalactites in acid mine ecosystems.</title>
        <authorList>
            <person name="Burkartova K."/>
            <person name="Ridl J."/>
            <person name="Pajer P."/>
            <person name="Falteisek L."/>
        </authorList>
    </citation>
    <scope>NUCLEOTIDE SEQUENCE</scope>
    <source>
        <strain evidence="19">MI1III</strain>
    </source>
</reference>
<evidence type="ECO:0000256" key="16">
    <source>
        <dbReference type="SAM" id="SignalP"/>
    </source>
</evidence>
<dbReference type="PRINTS" id="PR00725">
    <property type="entry name" value="DADACBPTASE1"/>
</dbReference>
<gene>
    <name evidence="18" type="primary">dacC</name>
    <name evidence="18" type="ORF">FEMY_00540</name>
    <name evidence="19" type="ORF">JZL65_06465</name>
</gene>
<evidence type="ECO:0000256" key="11">
    <source>
        <dbReference type="ARBA" id="ARBA00023316"/>
    </source>
</evidence>
<comment type="catalytic activity">
    <reaction evidence="12">
        <text>Preferential cleavage: (Ac)2-L-Lys-D-Ala-|-D-Ala. Also transpeptidation of peptidyl-alanyl moieties that are N-acyl substituents of D-alanine.</text>
        <dbReference type="EC" id="3.4.16.4"/>
    </reaction>
</comment>
<dbReference type="SUPFAM" id="SSF56601">
    <property type="entry name" value="beta-lactamase/transpeptidase-like"/>
    <property type="match status" value="1"/>
</dbReference>
<name>A0A149W1T6_9PROT</name>
<dbReference type="InterPro" id="IPR001967">
    <property type="entry name" value="Peptidase_S11_N"/>
</dbReference>
<evidence type="ECO:0000256" key="14">
    <source>
        <dbReference type="PIRSR" id="PIRSR618044-2"/>
    </source>
</evidence>
<comment type="pathway">
    <text evidence="2">Cell wall biogenesis; peptidoglycan biosynthesis.</text>
</comment>
<organism evidence="18 20">
    <name type="scientific">Ferrovum myxofaciens</name>
    <dbReference type="NCBI Taxonomy" id="416213"/>
    <lineage>
        <taxon>Bacteria</taxon>
        <taxon>Pseudomonadati</taxon>
        <taxon>Pseudomonadota</taxon>
        <taxon>Betaproteobacteria</taxon>
        <taxon>Ferrovales</taxon>
        <taxon>Ferrovaceae</taxon>
        <taxon>Ferrovum</taxon>
    </lineage>
</organism>
<dbReference type="OrthoDB" id="9795979at2"/>
<dbReference type="InterPro" id="IPR018044">
    <property type="entry name" value="Peptidase_S11"/>
</dbReference>
<evidence type="ECO:0000256" key="3">
    <source>
        <dbReference type="ARBA" id="ARBA00007164"/>
    </source>
</evidence>
<evidence type="ECO:0000256" key="10">
    <source>
        <dbReference type="ARBA" id="ARBA00022984"/>
    </source>
</evidence>
<reference evidence="18 20" key="1">
    <citation type="submission" date="2016-01" db="EMBL/GenBank/DDBJ databases">
        <title>Genome sequence of the acidophilic iron oxidising Ferrovum strain Z-31.</title>
        <authorList>
            <person name="Poehlein A."/>
            <person name="Ullrich S.R."/>
            <person name="Schloemann M."/>
            <person name="Muehling M."/>
            <person name="Daniel R."/>
        </authorList>
    </citation>
    <scope>NUCLEOTIDE SEQUENCE [LARGE SCALE GENOMIC DNA]</scope>
    <source>
        <strain evidence="18 20">Z-31</strain>
    </source>
</reference>
<keyword evidence="9" id="KW-0133">Cell shape</keyword>
<dbReference type="InterPro" id="IPR037167">
    <property type="entry name" value="Peptidase_S11_C_sf"/>
</dbReference>
<dbReference type="GO" id="GO:0071555">
    <property type="term" value="P:cell wall organization"/>
    <property type="evidence" value="ECO:0007669"/>
    <property type="project" value="UniProtKB-KW"/>
</dbReference>
<dbReference type="Pfam" id="PF07943">
    <property type="entry name" value="PBP5_C"/>
    <property type="match status" value="1"/>
</dbReference>
<evidence type="ECO:0000256" key="4">
    <source>
        <dbReference type="ARBA" id="ARBA00012448"/>
    </source>
</evidence>
<evidence type="ECO:0000256" key="1">
    <source>
        <dbReference type="ARBA" id="ARBA00003217"/>
    </source>
</evidence>
<dbReference type="PANTHER" id="PTHR21581:SF6">
    <property type="entry name" value="TRAFFICKING PROTEIN PARTICLE COMPLEX SUBUNIT 12"/>
    <property type="match status" value="1"/>
</dbReference>
<evidence type="ECO:0000313" key="19">
    <source>
        <dbReference type="EMBL" id="QWY78700.1"/>
    </source>
</evidence>
<keyword evidence="7 16" id="KW-0732">Signal</keyword>
<dbReference type="InterPro" id="IPR012338">
    <property type="entry name" value="Beta-lactam/transpept-like"/>
</dbReference>
<evidence type="ECO:0000256" key="6">
    <source>
        <dbReference type="ARBA" id="ARBA00022670"/>
    </source>
</evidence>
<dbReference type="SMART" id="SM00936">
    <property type="entry name" value="PBP5_C"/>
    <property type="match status" value="1"/>
</dbReference>
<evidence type="ECO:0000256" key="15">
    <source>
        <dbReference type="RuleBase" id="RU004016"/>
    </source>
</evidence>
<sequence>MRLFFLMLFWLAGVTAAFADTPLVAPFIAARAYTLVEVESNQPLASLNPDQRMEPASLTKLMTAYLVFKALREQKINPEQRVFPSTHAWHMPGSRMFIQAGKAVSVTDLLHGLIIQSGNDAGVALAETVGGTEEKFVERMNAMAHAMGMENTHFVNATGLPDDQHYSTARDLGILAQALIRDFPEYYPLYGQKEYTYDGITQPNRNRLLWIDPSVDGLKTGHTDSAGFCLIASARRGERRLLAVVLGTNSDLARTNESQKLLNWGFQAFESRTLFRKGVPVRVLDAYKGGKSTVSVGFARDIWVTTPIGHEKETREVLTTLQPVVAPVDVGQKMGALKVYYAEQWVNGADLVALESIPAGNVFTRTWDTVRLMLK</sequence>
<dbReference type="SUPFAM" id="SSF69189">
    <property type="entry name" value="Penicillin-binding protein associated domain"/>
    <property type="match status" value="1"/>
</dbReference>